<sequence length="152" mass="16442">MTGGSWRSAYDDLVVTGAGRLDADHFVPLVEVFDSEETRWSAGRREVCGGDQAPPDTLIAVSAAFDRSMAAEDRAQWPPSDPSYRCACAAMRVGIKLRRDLAATRTSTGPSWAMPGLVPRRPWSTSPRAVAACTKVPRLAGRAGRLVRLVSR</sequence>
<accession>A0A5P2UI86</accession>
<name>A0A5P2UI86_9ACTN</name>
<dbReference type="Proteomes" id="UP000326831">
    <property type="component" value="Chromosome"/>
</dbReference>
<evidence type="ECO:0000313" key="1">
    <source>
        <dbReference type="EMBL" id="GGZ45163.1"/>
    </source>
</evidence>
<protein>
    <submittedName>
        <fullName evidence="2">Uncharacterized protein</fullName>
    </submittedName>
</protein>
<reference evidence="1" key="3">
    <citation type="submission" date="2020-09" db="EMBL/GenBank/DDBJ databases">
        <authorList>
            <person name="Sun Q."/>
            <person name="Ohkuma M."/>
        </authorList>
    </citation>
    <scope>NUCLEOTIDE SEQUENCE</scope>
    <source>
        <strain evidence="1">JCM 4834</strain>
    </source>
</reference>
<keyword evidence="3" id="KW-1185">Reference proteome</keyword>
<proteinExistence type="predicted"/>
<dbReference type="AlphaFoldDB" id="A0A5P2UI86"/>
<dbReference type="KEGG" id="ssub:CP968_01650"/>
<reference evidence="1" key="1">
    <citation type="journal article" date="2014" name="Int. J. Syst. Evol. Microbiol.">
        <title>Complete genome sequence of Corynebacterium casei LMG S-19264T (=DSM 44701T), isolated from a smear-ripened cheese.</title>
        <authorList>
            <consortium name="US DOE Joint Genome Institute (JGI-PGF)"/>
            <person name="Walter F."/>
            <person name="Albersmeier A."/>
            <person name="Kalinowski J."/>
            <person name="Ruckert C."/>
        </authorList>
    </citation>
    <scope>NUCLEOTIDE SEQUENCE</scope>
    <source>
        <strain evidence="1">JCM 4834</strain>
    </source>
</reference>
<gene>
    <name evidence="2" type="ORF">CP968_01650</name>
    <name evidence="1" type="ORF">GCM10010371_00140</name>
</gene>
<dbReference type="Proteomes" id="UP000634660">
    <property type="component" value="Unassembled WGS sequence"/>
</dbReference>
<evidence type="ECO:0000313" key="2">
    <source>
        <dbReference type="EMBL" id="QEU77174.1"/>
    </source>
</evidence>
<reference evidence="2 3" key="2">
    <citation type="submission" date="2017-09" db="EMBL/GenBank/DDBJ databases">
        <authorList>
            <person name="Lee N."/>
            <person name="Cho B.-K."/>
        </authorList>
    </citation>
    <scope>NUCLEOTIDE SEQUENCE [LARGE SCALE GENOMIC DNA]</scope>
    <source>
        <strain evidence="2 3">ATCC 27467</strain>
    </source>
</reference>
<evidence type="ECO:0000313" key="3">
    <source>
        <dbReference type="Proteomes" id="UP000326831"/>
    </source>
</evidence>
<organism evidence="2 3">
    <name type="scientific">Streptomyces subrutilus</name>
    <dbReference type="NCBI Taxonomy" id="36818"/>
    <lineage>
        <taxon>Bacteria</taxon>
        <taxon>Bacillati</taxon>
        <taxon>Actinomycetota</taxon>
        <taxon>Actinomycetes</taxon>
        <taxon>Kitasatosporales</taxon>
        <taxon>Streptomycetaceae</taxon>
        <taxon>Streptomyces</taxon>
    </lineage>
</organism>
<dbReference type="EMBL" id="BMVX01000001">
    <property type="protein sequence ID" value="GGZ45163.1"/>
    <property type="molecule type" value="Genomic_DNA"/>
</dbReference>
<dbReference type="EMBL" id="CP023701">
    <property type="protein sequence ID" value="QEU77174.1"/>
    <property type="molecule type" value="Genomic_DNA"/>
</dbReference>